<evidence type="ECO:0000256" key="1">
    <source>
        <dbReference type="SAM" id="SignalP"/>
    </source>
</evidence>
<dbReference type="EMBL" id="CAUYUJ010015771">
    <property type="protein sequence ID" value="CAK0857947.1"/>
    <property type="molecule type" value="Genomic_DNA"/>
</dbReference>
<proteinExistence type="predicted"/>
<evidence type="ECO:0000313" key="2">
    <source>
        <dbReference type="EMBL" id="CAK0857947.1"/>
    </source>
</evidence>
<keyword evidence="1" id="KW-0732">Signal</keyword>
<evidence type="ECO:0008006" key="4">
    <source>
        <dbReference type="Google" id="ProtNLM"/>
    </source>
</evidence>
<sequence>MTVTAFALALALGAGVARVAANGNVDVASIASELEDVLNKTEYEEMEEQQHRDHQELQLAFCVIDSIQAAVSLGQAGVGIAEATHSCKPKKDPVTGKYKVPKGKEAACAETITFIITSFGHVAVFLSGAASQCAKAINFEAYCAQDVTDLITGVSLLAEAGSGMAANCKGGADYNKHDAENAADADGRRLGGNLSLALPLAAEDARQLAGAKEKSQEEENIAIGMCVFDVLQAAMFLARAGALIEEVIYGCKEYERADYVYDEEQEMKSDGKEVGSLGSVNNVTAGLKKKSLKAAQEYLDEAQKNAPQEEVEVSEEHGWFGRRLAMLGKAPKFNLTRADVKHAQRICAVNVLHLISSFSYVASFLSFAAAKCGETKSYSAACAGSIINVITSLTMVSASAMDFENSCAMVGKNDTDASHTEENPGVRRLGEATEMLANLVV</sequence>
<keyword evidence="3" id="KW-1185">Reference proteome</keyword>
<comment type="caution">
    <text evidence="2">The sequence shown here is derived from an EMBL/GenBank/DDBJ whole genome shotgun (WGS) entry which is preliminary data.</text>
</comment>
<feature type="chain" id="PRO_5046768340" description="H(+)-exporting diphosphatase" evidence="1">
    <location>
        <begin position="22"/>
        <end position="441"/>
    </location>
</feature>
<name>A0ABN9UEH1_9DINO</name>
<organism evidence="2 3">
    <name type="scientific">Prorocentrum cordatum</name>
    <dbReference type="NCBI Taxonomy" id="2364126"/>
    <lineage>
        <taxon>Eukaryota</taxon>
        <taxon>Sar</taxon>
        <taxon>Alveolata</taxon>
        <taxon>Dinophyceae</taxon>
        <taxon>Prorocentrales</taxon>
        <taxon>Prorocentraceae</taxon>
        <taxon>Prorocentrum</taxon>
    </lineage>
</organism>
<evidence type="ECO:0000313" key="3">
    <source>
        <dbReference type="Proteomes" id="UP001189429"/>
    </source>
</evidence>
<reference evidence="2" key="1">
    <citation type="submission" date="2023-10" db="EMBL/GenBank/DDBJ databases">
        <authorList>
            <person name="Chen Y."/>
            <person name="Shah S."/>
            <person name="Dougan E. K."/>
            <person name="Thang M."/>
            <person name="Chan C."/>
        </authorList>
    </citation>
    <scope>NUCLEOTIDE SEQUENCE [LARGE SCALE GENOMIC DNA]</scope>
</reference>
<gene>
    <name evidence="2" type="ORF">PCOR1329_LOCUS47885</name>
</gene>
<feature type="signal peptide" evidence="1">
    <location>
        <begin position="1"/>
        <end position="21"/>
    </location>
</feature>
<accession>A0ABN9UEH1</accession>
<protein>
    <recommendedName>
        <fullName evidence="4">H(+)-exporting diphosphatase</fullName>
    </recommendedName>
</protein>
<dbReference type="Proteomes" id="UP001189429">
    <property type="component" value="Unassembled WGS sequence"/>
</dbReference>